<evidence type="ECO:0000313" key="3">
    <source>
        <dbReference type="Proteomes" id="UP001454036"/>
    </source>
</evidence>
<feature type="compositionally biased region" description="Basic and acidic residues" evidence="1">
    <location>
        <begin position="45"/>
        <end position="67"/>
    </location>
</feature>
<dbReference type="AlphaFoldDB" id="A0AAV3S434"/>
<evidence type="ECO:0000313" key="2">
    <source>
        <dbReference type="EMBL" id="GAA0187091.1"/>
    </source>
</evidence>
<comment type="caution">
    <text evidence="2">The sequence shown here is derived from an EMBL/GenBank/DDBJ whole genome shotgun (WGS) entry which is preliminary data.</text>
</comment>
<proteinExistence type="predicted"/>
<dbReference type="Proteomes" id="UP001454036">
    <property type="component" value="Unassembled WGS sequence"/>
</dbReference>
<sequence length="170" mass="19714">MKGDQKRGCECYQLSIPRGLSKMDPPKRKRHQERHPGVMSIGKTTESERQDNDPKYLESRKRGEPHEDLETIAFDEGNPDRVFRIGTKLDKEHGEALVTLIKKYEEVFAWGPEDMPGVDREIALHKLHADPSFKLVKQKKRKFSDAKHRAIQKEVEELVATKAIRELQFP</sequence>
<evidence type="ECO:0000256" key="1">
    <source>
        <dbReference type="SAM" id="MobiDB-lite"/>
    </source>
</evidence>
<accession>A0AAV3S434</accession>
<gene>
    <name evidence="2" type="ORF">LIER_34379</name>
</gene>
<name>A0AAV3S434_LITER</name>
<protein>
    <submittedName>
        <fullName evidence="2">Uncharacterized protein</fullName>
    </submittedName>
</protein>
<organism evidence="2 3">
    <name type="scientific">Lithospermum erythrorhizon</name>
    <name type="common">Purple gromwell</name>
    <name type="synonym">Lithospermum officinale var. erythrorhizon</name>
    <dbReference type="NCBI Taxonomy" id="34254"/>
    <lineage>
        <taxon>Eukaryota</taxon>
        <taxon>Viridiplantae</taxon>
        <taxon>Streptophyta</taxon>
        <taxon>Embryophyta</taxon>
        <taxon>Tracheophyta</taxon>
        <taxon>Spermatophyta</taxon>
        <taxon>Magnoliopsida</taxon>
        <taxon>eudicotyledons</taxon>
        <taxon>Gunneridae</taxon>
        <taxon>Pentapetalae</taxon>
        <taxon>asterids</taxon>
        <taxon>lamiids</taxon>
        <taxon>Boraginales</taxon>
        <taxon>Boraginaceae</taxon>
        <taxon>Boraginoideae</taxon>
        <taxon>Lithospermeae</taxon>
        <taxon>Lithospermum</taxon>
    </lineage>
</organism>
<reference evidence="2 3" key="1">
    <citation type="submission" date="2024-01" db="EMBL/GenBank/DDBJ databases">
        <title>The complete chloroplast genome sequence of Lithospermum erythrorhizon: insights into the phylogenetic relationship among Boraginaceae species and the maternal lineages of purple gromwells.</title>
        <authorList>
            <person name="Okada T."/>
            <person name="Watanabe K."/>
        </authorList>
    </citation>
    <scope>NUCLEOTIDE SEQUENCE [LARGE SCALE GENOMIC DNA]</scope>
</reference>
<keyword evidence="3" id="KW-1185">Reference proteome</keyword>
<dbReference type="EMBL" id="BAABME010014344">
    <property type="protein sequence ID" value="GAA0187091.1"/>
    <property type="molecule type" value="Genomic_DNA"/>
</dbReference>
<feature type="region of interest" description="Disordered" evidence="1">
    <location>
        <begin position="15"/>
        <end position="67"/>
    </location>
</feature>